<gene>
    <name evidence="2" type="ORF">NEZAVI_LOCUS257</name>
</gene>
<dbReference type="EMBL" id="OV725077">
    <property type="protein sequence ID" value="CAH1388693.1"/>
    <property type="molecule type" value="Genomic_DNA"/>
</dbReference>
<feature type="compositionally biased region" description="Polar residues" evidence="1">
    <location>
        <begin position="101"/>
        <end position="111"/>
    </location>
</feature>
<dbReference type="Proteomes" id="UP001152798">
    <property type="component" value="Chromosome 1"/>
</dbReference>
<evidence type="ECO:0000313" key="3">
    <source>
        <dbReference type="Proteomes" id="UP001152798"/>
    </source>
</evidence>
<name>A0A9P0GWK7_NEZVI</name>
<proteinExistence type="predicted"/>
<reference evidence="2" key="1">
    <citation type="submission" date="2022-01" db="EMBL/GenBank/DDBJ databases">
        <authorList>
            <person name="King R."/>
        </authorList>
    </citation>
    <scope>NUCLEOTIDE SEQUENCE</scope>
</reference>
<dbReference type="AlphaFoldDB" id="A0A9P0GWK7"/>
<evidence type="ECO:0000256" key="1">
    <source>
        <dbReference type="SAM" id="MobiDB-lite"/>
    </source>
</evidence>
<organism evidence="2 3">
    <name type="scientific">Nezara viridula</name>
    <name type="common">Southern green stink bug</name>
    <name type="synonym">Cimex viridulus</name>
    <dbReference type="NCBI Taxonomy" id="85310"/>
    <lineage>
        <taxon>Eukaryota</taxon>
        <taxon>Metazoa</taxon>
        <taxon>Ecdysozoa</taxon>
        <taxon>Arthropoda</taxon>
        <taxon>Hexapoda</taxon>
        <taxon>Insecta</taxon>
        <taxon>Pterygota</taxon>
        <taxon>Neoptera</taxon>
        <taxon>Paraneoptera</taxon>
        <taxon>Hemiptera</taxon>
        <taxon>Heteroptera</taxon>
        <taxon>Panheteroptera</taxon>
        <taxon>Pentatomomorpha</taxon>
        <taxon>Pentatomoidea</taxon>
        <taxon>Pentatomidae</taxon>
        <taxon>Pentatominae</taxon>
        <taxon>Nezara</taxon>
    </lineage>
</organism>
<keyword evidence="3" id="KW-1185">Reference proteome</keyword>
<accession>A0A9P0GWK7</accession>
<protein>
    <submittedName>
        <fullName evidence="2">Uncharacterized protein</fullName>
    </submittedName>
</protein>
<evidence type="ECO:0000313" key="2">
    <source>
        <dbReference type="EMBL" id="CAH1388693.1"/>
    </source>
</evidence>
<sequence length="118" mass="13595">MKWFSPFLLKFVDKIQLFFSAYLGLMSLTTRDQKAHSDLLGTDVKAICIPQPCSWFLLQNRQKRATILSEKLGVLRWAWTSPYDLQSFNIKLSVERLVHGSSPTPCQSNKSLKGDFRK</sequence>
<feature type="region of interest" description="Disordered" evidence="1">
    <location>
        <begin position="99"/>
        <end position="118"/>
    </location>
</feature>